<reference evidence="3" key="2">
    <citation type="journal article" date="2020" name="Nat. Commun.">
        <title>Large-scale genome sequencing of mycorrhizal fungi provides insights into the early evolution of symbiotic traits.</title>
        <authorList>
            <person name="Miyauchi S."/>
            <person name="Kiss E."/>
            <person name="Kuo A."/>
            <person name="Drula E."/>
            <person name="Kohler A."/>
            <person name="Sanchez-Garcia M."/>
            <person name="Morin E."/>
            <person name="Andreopoulos B."/>
            <person name="Barry K.W."/>
            <person name="Bonito G."/>
            <person name="Buee M."/>
            <person name="Carver A."/>
            <person name="Chen C."/>
            <person name="Cichocki N."/>
            <person name="Clum A."/>
            <person name="Culley D."/>
            <person name="Crous P.W."/>
            <person name="Fauchery L."/>
            <person name="Girlanda M."/>
            <person name="Hayes R.D."/>
            <person name="Keri Z."/>
            <person name="LaButti K."/>
            <person name="Lipzen A."/>
            <person name="Lombard V."/>
            <person name="Magnuson J."/>
            <person name="Maillard F."/>
            <person name="Murat C."/>
            <person name="Nolan M."/>
            <person name="Ohm R.A."/>
            <person name="Pangilinan J."/>
            <person name="Pereira M.F."/>
            <person name="Perotto S."/>
            <person name="Peter M."/>
            <person name="Pfister S."/>
            <person name="Riley R."/>
            <person name="Sitrit Y."/>
            <person name="Stielow J.B."/>
            <person name="Szollosi G."/>
            <person name="Zifcakova L."/>
            <person name="Stursova M."/>
            <person name="Spatafora J.W."/>
            <person name="Tedersoo L."/>
            <person name="Vaario L.M."/>
            <person name="Yamada A."/>
            <person name="Yan M."/>
            <person name="Wang P."/>
            <person name="Xu J."/>
            <person name="Bruns T."/>
            <person name="Baldrian P."/>
            <person name="Vilgalys R."/>
            <person name="Dunand C."/>
            <person name="Henrissat B."/>
            <person name="Grigoriev I.V."/>
            <person name="Hibbett D."/>
            <person name="Nagy L.G."/>
            <person name="Martin F.M."/>
        </authorList>
    </citation>
    <scope>NUCLEOTIDE SEQUENCE</scope>
    <source>
        <strain evidence="3">Prilba</strain>
    </source>
</reference>
<keyword evidence="1" id="KW-0472">Membrane</keyword>
<evidence type="ECO:0000313" key="3">
    <source>
        <dbReference type="EMBL" id="KAF8476449.1"/>
    </source>
</evidence>
<comment type="caution">
    <text evidence="3">The sequence shown here is derived from an EMBL/GenBank/DDBJ whole genome shotgun (WGS) entry which is preliminary data.</text>
</comment>
<feature type="domain" description="DUF6535" evidence="2">
    <location>
        <begin position="23"/>
        <end position="196"/>
    </location>
</feature>
<keyword evidence="4" id="KW-1185">Reference proteome</keyword>
<accession>A0A9P5MS37</accession>
<evidence type="ECO:0000259" key="2">
    <source>
        <dbReference type="Pfam" id="PF20153"/>
    </source>
</evidence>
<dbReference type="Pfam" id="PF20153">
    <property type="entry name" value="DUF6535"/>
    <property type="match status" value="1"/>
</dbReference>
<feature type="transmembrane region" description="Helical" evidence="1">
    <location>
        <begin position="111"/>
        <end position="135"/>
    </location>
</feature>
<proteinExistence type="predicted"/>
<organism evidence="3 4">
    <name type="scientific">Russula ochroleuca</name>
    <dbReference type="NCBI Taxonomy" id="152965"/>
    <lineage>
        <taxon>Eukaryota</taxon>
        <taxon>Fungi</taxon>
        <taxon>Dikarya</taxon>
        <taxon>Basidiomycota</taxon>
        <taxon>Agaricomycotina</taxon>
        <taxon>Agaricomycetes</taxon>
        <taxon>Russulales</taxon>
        <taxon>Russulaceae</taxon>
        <taxon>Russula</taxon>
    </lineage>
</organism>
<reference evidence="3" key="1">
    <citation type="submission" date="2019-10" db="EMBL/GenBank/DDBJ databases">
        <authorList>
            <consortium name="DOE Joint Genome Institute"/>
            <person name="Kuo A."/>
            <person name="Miyauchi S."/>
            <person name="Kiss E."/>
            <person name="Drula E."/>
            <person name="Kohler A."/>
            <person name="Sanchez-Garcia M."/>
            <person name="Andreopoulos B."/>
            <person name="Barry K.W."/>
            <person name="Bonito G."/>
            <person name="Buee M."/>
            <person name="Carver A."/>
            <person name="Chen C."/>
            <person name="Cichocki N."/>
            <person name="Clum A."/>
            <person name="Culley D."/>
            <person name="Crous P.W."/>
            <person name="Fauchery L."/>
            <person name="Girlanda M."/>
            <person name="Hayes R."/>
            <person name="Keri Z."/>
            <person name="LaButti K."/>
            <person name="Lipzen A."/>
            <person name="Lombard V."/>
            <person name="Magnuson J."/>
            <person name="Maillard F."/>
            <person name="Morin E."/>
            <person name="Murat C."/>
            <person name="Nolan M."/>
            <person name="Ohm R."/>
            <person name="Pangilinan J."/>
            <person name="Pereira M."/>
            <person name="Perotto S."/>
            <person name="Peter M."/>
            <person name="Riley R."/>
            <person name="Sitrit Y."/>
            <person name="Stielow B."/>
            <person name="Szollosi G."/>
            <person name="Zifcakova L."/>
            <person name="Stursova M."/>
            <person name="Spatafora J.W."/>
            <person name="Tedersoo L."/>
            <person name="Vaario L.-M."/>
            <person name="Yamada A."/>
            <person name="Yan M."/>
            <person name="Wang P."/>
            <person name="Xu J."/>
            <person name="Bruns T."/>
            <person name="Baldrian P."/>
            <person name="Vilgalys R."/>
            <person name="Henrissat B."/>
            <person name="Grigoriev I.V."/>
            <person name="Hibbett D."/>
            <person name="Nagy L.G."/>
            <person name="Martin F.M."/>
        </authorList>
    </citation>
    <scope>NUCLEOTIDE SEQUENCE</scope>
    <source>
        <strain evidence="3">Prilba</strain>
    </source>
</reference>
<feature type="transmembrane region" description="Helical" evidence="1">
    <location>
        <begin position="48"/>
        <end position="67"/>
    </location>
</feature>
<dbReference type="OrthoDB" id="3221808at2759"/>
<evidence type="ECO:0000313" key="4">
    <source>
        <dbReference type="Proteomes" id="UP000759537"/>
    </source>
</evidence>
<dbReference type="EMBL" id="WHVB01000015">
    <property type="protein sequence ID" value="KAF8476449.1"/>
    <property type="molecule type" value="Genomic_DNA"/>
</dbReference>
<feature type="transmembrane region" description="Helical" evidence="1">
    <location>
        <begin position="206"/>
        <end position="228"/>
    </location>
</feature>
<sequence length="329" mass="36975">MATNNPQIPVRGAMRNVDGNEIWDMYLNEVKEDDKQIADAWKEGSDGILTFIGLFSTIVAAFIIEFYKRLSPDSGNQTVALLGQISQQLANFPNGTYSITANQPPPSSSSMIWAIAVWLISLVSSLASALIAILLQEWARRYVEVQIRPGDPNHRARVRSFLFLGTKIYKMRLIAQMAISLLHLSVFLFFAGLVIVFHTINKNVAIAVEVAVGVLGVAYIALSILPCFDVRCPYRTPMSYFLWYPTHAILSFAVVCLRWLVVLLHGCLAEPSWDEPLTLTQRILFRWLYSHEEAVKTDWRYIMDGLGKVIINSAINAQASKACSQYTKR</sequence>
<feature type="transmembrane region" description="Helical" evidence="1">
    <location>
        <begin position="240"/>
        <end position="261"/>
    </location>
</feature>
<name>A0A9P5MS37_9AGAM</name>
<protein>
    <recommendedName>
        <fullName evidence="2">DUF6535 domain-containing protein</fullName>
    </recommendedName>
</protein>
<keyword evidence="1" id="KW-1133">Transmembrane helix</keyword>
<feature type="transmembrane region" description="Helical" evidence="1">
    <location>
        <begin position="177"/>
        <end position="200"/>
    </location>
</feature>
<evidence type="ECO:0000256" key="1">
    <source>
        <dbReference type="SAM" id="Phobius"/>
    </source>
</evidence>
<dbReference type="Proteomes" id="UP000759537">
    <property type="component" value="Unassembled WGS sequence"/>
</dbReference>
<gene>
    <name evidence="3" type="ORF">DFH94DRAFT_111727</name>
</gene>
<keyword evidence="1" id="KW-0812">Transmembrane</keyword>
<dbReference type="InterPro" id="IPR045338">
    <property type="entry name" value="DUF6535"/>
</dbReference>
<dbReference type="AlphaFoldDB" id="A0A9P5MS37"/>